<dbReference type="AlphaFoldDB" id="A0A6A5ZU94"/>
<accession>A0A6A5ZU94</accession>
<dbReference type="Proteomes" id="UP000799770">
    <property type="component" value="Unassembled WGS sequence"/>
</dbReference>
<reference evidence="2" key="1">
    <citation type="journal article" date="2020" name="Stud. Mycol.">
        <title>101 Dothideomycetes genomes: a test case for predicting lifestyles and emergence of pathogens.</title>
        <authorList>
            <person name="Haridas S."/>
            <person name="Albert R."/>
            <person name="Binder M."/>
            <person name="Bloem J."/>
            <person name="Labutti K."/>
            <person name="Salamov A."/>
            <person name="Andreopoulos B."/>
            <person name="Baker S."/>
            <person name="Barry K."/>
            <person name="Bills G."/>
            <person name="Bluhm B."/>
            <person name="Cannon C."/>
            <person name="Castanera R."/>
            <person name="Culley D."/>
            <person name="Daum C."/>
            <person name="Ezra D."/>
            <person name="Gonzalez J."/>
            <person name="Henrissat B."/>
            <person name="Kuo A."/>
            <person name="Liang C."/>
            <person name="Lipzen A."/>
            <person name="Lutzoni F."/>
            <person name="Magnuson J."/>
            <person name="Mondo S."/>
            <person name="Nolan M."/>
            <person name="Ohm R."/>
            <person name="Pangilinan J."/>
            <person name="Park H.-J."/>
            <person name="Ramirez L."/>
            <person name="Alfaro M."/>
            <person name="Sun H."/>
            <person name="Tritt A."/>
            <person name="Yoshinaga Y."/>
            <person name="Zwiers L.-H."/>
            <person name="Turgeon B."/>
            <person name="Goodwin S."/>
            <person name="Spatafora J."/>
            <person name="Crous P."/>
            <person name="Grigoriev I."/>
        </authorList>
    </citation>
    <scope>NUCLEOTIDE SEQUENCE</scope>
    <source>
        <strain evidence="2">CBS 627.86</strain>
    </source>
</reference>
<dbReference type="EMBL" id="ML977310">
    <property type="protein sequence ID" value="KAF2122554.1"/>
    <property type="molecule type" value="Genomic_DNA"/>
</dbReference>
<dbReference type="Gene3D" id="1.20.120.520">
    <property type="entry name" value="nmb1532 protein domain like"/>
    <property type="match status" value="1"/>
</dbReference>
<name>A0A6A5ZU94_9PLEO</name>
<dbReference type="PANTHER" id="PTHR35585">
    <property type="entry name" value="HHE DOMAIN PROTEIN (AFU_ORTHOLOGUE AFUA_4G00730)"/>
    <property type="match status" value="1"/>
</dbReference>
<dbReference type="Pfam" id="PF01814">
    <property type="entry name" value="Hemerythrin"/>
    <property type="match status" value="1"/>
</dbReference>
<feature type="domain" description="Hemerythrin-like" evidence="1">
    <location>
        <begin position="40"/>
        <end position="156"/>
    </location>
</feature>
<evidence type="ECO:0000313" key="3">
    <source>
        <dbReference type="Proteomes" id="UP000799770"/>
    </source>
</evidence>
<dbReference type="InterPro" id="IPR012312">
    <property type="entry name" value="Hemerythrin-like"/>
</dbReference>
<dbReference type="OrthoDB" id="9983919at2759"/>
<gene>
    <name evidence="2" type="ORF">BDV96DRAFT_535644</name>
</gene>
<keyword evidence="3" id="KW-1185">Reference proteome</keyword>
<evidence type="ECO:0000313" key="2">
    <source>
        <dbReference type="EMBL" id="KAF2122554.1"/>
    </source>
</evidence>
<sequence length="228" mass="25756">MSFTHTFTSPALRTGLRPVLRLPLKQRSAQIGATARAASTITQKLKEDHREIESHYNEVVSTSDPEHQQRFGNQFTWELARHSHGEELLVYPAFEKYLGDKGKEMAESDRKQHHEMLKVFQNMSSSDPKYVPHLKELMTSLKEHIKDEEQSDLPALEEALAKHPGYSESMAKNFGMLKALVPSRAHPSAGENPLFEGPLGLLLAPIDHIADIMRRFPDKVISPNPSTK</sequence>
<dbReference type="PANTHER" id="PTHR35585:SF1">
    <property type="entry name" value="HHE DOMAIN PROTEIN (AFU_ORTHOLOGUE AFUA_4G00730)"/>
    <property type="match status" value="1"/>
</dbReference>
<proteinExistence type="predicted"/>
<organism evidence="2 3">
    <name type="scientific">Lophiotrema nucula</name>
    <dbReference type="NCBI Taxonomy" id="690887"/>
    <lineage>
        <taxon>Eukaryota</taxon>
        <taxon>Fungi</taxon>
        <taxon>Dikarya</taxon>
        <taxon>Ascomycota</taxon>
        <taxon>Pezizomycotina</taxon>
        <taxon>Dothideomycetes</taxon>
        <taxon>Pleosporomycetidae</taxon>
        <taxon>Pleosporales</taxon>
        <taxon>Lophiotremataceae</taxon>
        <taxon>Lophiotrema</taxon>
    </lineage>
</organism>
<protein>
    <submittedName>
        <fullName evidence="2">HHE domain-containing protein</fullName>
    </submittedName>
</protein>
<evidence type="ECO:0000259" key="1">
    <source>
        <dbReference type="Pfam" id="PF01814"/>
    </source>
</evidence>